<name>A0A6J5KLZ8_9CAUD</name>
<proteinExistence type="predicted"/>
<gene>
    <name evidence="1" type="ORF">UFOVP42_13</name>
</gene>
<accession>A0A6J5KLZ8</accession>
<evidence type="ECO:0000313" key="1">
    <source>
        <dbReference type="EMBL" id="CAB4123278.1"/>
    </source>
</evidence>
<sequence length="61" mass="6947">MKGIKMKKLFRAYMINCNSLCSFHSYVTGKTQEEATSMALRIALKEGRRNVEVVGCNVEFN</sequence>
<organism evidence="1">
    <name type="scientific">uncultured Caudovirales phage</name>
    <dbReference type="NCBI Taxonomy" id="2100421"/>
    <lineage>
        <taxon>Viruses</taxon>
        <taxon>Duplodnaviria</taxon>
        <taxon>Heunggongvirae</taxon>
        <taxon>Uroviricota</taxon>
        <taxon>Caudoviricetes</taxon>
        <taxon>Peduoviridae</taxon>
        <taxon>Maltschvirus</taxon>
        <taxon>Maltschvirus maltsch</taxon>
    </lineage>
</organism>
<dbReference type="EMBL" id="LR796169">
    <property type="protein sequence ID" value="CAB4123278.1"/>
    <property type="molecule type" value="Genomic_DNA"/>
</dbReference>
<protein>
    <submittedName>
        <fullName evidence="1">Uncharacterized protein</fullName>
    </submittedName>
</protein>
<reference evidence="1" key="1">
    <citation type="submission" date="2020-04" db="EMBL/GenBank/DDBJ databases">
        <authorList>
            <person name="Chiriac C."/>
            <person name="Salcher M."/>
            <person name="Ghai R."/>
            <person name="Kavagutti S V."/>
        </authorList>
    </citation>
    <scope>NUCLEOTIDE SEQUENCE</scope>
</reference>